<proteinExistence type="predicted"/>
<dbReference type="Proteomes" id="UP001596958">
    <property type="component" value="Unassembled WGS sequence"/>
</dbReference>
<gene>
    <name evidence="2" type="ORF">ACFQZS_10670</name>
</gene>
<dbReference type="PROSITE" id="PS50853">
    <property type="entry name" value="FN3"/>
    <property type="match status" value="1"/>
</dbReference>
<evidence type="ECO:0000259" key="1">
    <source>
        <dbReference type="PROSITE" id="PS50853"/>
    </source>
</evidence>
<dbReference type="PANTHER" id="PTHR42754">
    <property type="entry name" value="ENDOGLUCANASE"/>
    <property type="match status" value="1"/>
</dbReference>
<reference evidence="3" key="1">
    <citation type="journal article" date="2019" name="Int. J. Syst. Evol. Microbiol.">
        <title>The Global Catalogue of Microorganisms (GCM) 10K type strain sequencing project: providing services to taxonomists for standard genome sequencing and annotation.</title>
        <authorList>
            <consortium name="The Broad Institute Genomics Platform"/>
            <consortium name="The Broad Institute Genome Sequencing Center for Infectious Disease"/>
            <person name="Wu L."/>
            <person name="Ma J."/>
        </authorList>
    </citation>
    <scope>NUCLEOTIDE SEQUENCE [LARGE SCALE GENOMIC DNA]</scope>
    <source>
        <strain evidence="3">CCUG 63418</strain>
    </source>
</reference>
<dbReference type="Pfam" id="PF00041">
    <property type="entry name" value="fn3"/>
    <property type="match status" value="1"/>
</dbReference>
<comment type="caution">
    <text evidence="2">The sequence shown here is derived from an EMBL/GenBank/DDBJ whole genome shotgun (WGS) entry which is preliminary data.</text>
</comment>
<feature type="domain" description="Fibronectin type-III" evidence="1">
    <location>
        <begin position="45"/>
        <end position="132"/>
    </location>
</feature>
<sequence length="499" mass="55598">MNKLAYTVLFTLCVFLCCCSKKEQIDPQKQPIINPSVPVVQTNKPPGEFTATVLNVSDSSATVSWSKSIDPNKDSVSYAIYLDGKLLIAETKSLSYTLNKLKDLTTYNGEIRAIDTKGNEYIRPFSFTTLKYYRYPKLLDYPDGCAVANHPGLVSTMIKTRNGKYIVTGSSSFNCNSYRLFALMLDEQGNEIWKKSYDYNIGDSQDFKIIESSNGFIIASRYHVLKLDYNGNEIWYKKIASYDINDASSEIKSVAEDSKGNIYLVGGRGTFPVGTGVIQEAVLTKLDQSGNILFEKLFKPYERNFFFDINIDRSDQLVIIGTKETSGKSDYWFLRLENNGQIITEKTFGTTKYDFARKIIRTKDGNYIVVGFNDVADGRITKLSPTGAEIWNKSVPGGNLVGVDETEDGGIIATGYILVPGGSIQTTALGLYKFDSSTNLTWQKSYQGDYPFVFGRAAFAEKDGGFIVAGYAARLYYYGGVTDRQKILILKTDSSGMVQ</sequence>
<dbReference type="InterPro" id="IPR013783">
    <property type="entry name" value="Ig-like_fold"/>
</dbReference>
<organism evidence="2 3">
    <name type="scientific">Mucilaginibacter calamicampi</name>
    <dbReference type="NCBI Taxonomy" id="1302352"/>
    <lineage>
        <taxon>Bacteria</taxon>
        <taxon>Pseudomonadati</taxon>
        <taxon>Bacteroidota</taxon>
        <taxon>Sphingobacteriia</taxon>
        <taxon>Sphingobacteriales</taxon>
        <taxon>Sphingobacteriaceae</taxon>
        <taxon>Mucilaginibacter</taxon>
    </lineage>
</organism>
<dbReference type="SUPFAM" id="SSF50998">
    <property type="entry name" value="Quinoprotein alcohol dehydrogenase-like"/>
    <property type="match status" value="1"/>
</dbReference>
<accession>A0ABW2YYF6</accession>
<dbReference type="PANTHER" id="PTHR42754:SF1">
    <property type="entry name" value="LIPOPROTEIN"/>
    <property type="match status" value="1"/>
</dbReference>
<dbReference type="InterPro" id="IPR011047">
    <property type="entry name" value="Quinoprotein_ADH-like_sf"/>
</dbReference>
<protein>
    <submittedName>
        <fullName evidence="2">Fibronectin type III domain-containing protein</fullName>
    </submittedName>
</protein>
<dbReference type="RefSeq" id="WP_377100027.1">
    <property type="nucleotide sequence ID" value="NZ_JBHTHU010000006.1"/>
</dbReference>
<dbReference type="CDD" id="cd00063">
    <property type="entry name" value="FN3"/>
    <property type="match status" value="1"/>
</dbReference>
<keyword evidence="3" id="KW-1185">Reference proteome</keyword>
<dbReference type="Gene3D" id="2.60.40.10">
    <property type="entry name" value="Immunoglobulins"/>
    <property type="match status" value="1"/>
</dbReference>
<name>A0ABW2YYF6_9SPHI</name>
<dbReference type="EMBL" id="JBHTHU010000006">
    <property type="protein sequence ID" value="MFD0750609.1"/>
    <property type="molecule type" value="Genomic_DNA"/>
</dbReference>
<evidence type="ECO:0000313" key="2">
    <source>
        <dbReference type="EMBL" id="MFD0750609.1"/>
    </source>
</evidence>
<evidence type="ECO:0000313" key="3">
    <source>
        <dbReference type="Proteomes" id="UP001596958"/>
    </source>
</evidence>
<dbReference type="InterPro" id="IPR003961">
    <property type="entry name" value="FN3_dom"/>
</dbReference>